<dbReference type="Pfam" id="PF01494">
    <property type="entry name" value="FAD_binding_3"/>
    <property type="match status" value="1"/>
</dbReference>
<keyword evidence="1 5" id="KW-0285">Flavoprotein</keyword>
<feature type="binding site" evidence="5">
    <location>
        <position position="43"/>
    </location>
    <ligand>
        <name>NADPH</name>
        <dbReference type="ChEBI" id="CHEBI:57783"/>
    </ligand>
</feature>
<dbReference type="InterPro" id="IPR002938">
    <property type="entry name" value="FAD-bd"/>
</dbReference>
<keyword evidence="8" id="KW-1185">Reference proteome</keyword>
<comment type="domain">
    <text evidence="5">Consists of an N-terminal FAD-binding domain with a Rossman fold and a C-terminal substrate-binding domain.</text>
</comment>
<dbReference type="HAMAP" id="MF_00845">
    <property type="entry name" value="TetX_monooxygenase"/>
    <property type="match status" value="1"/>
</dbReference>
<dbReference type="KEGG" id="ffl:HYN86_13430"/>
<dbReference type="PANTHER" id="PTHR46972:SF1">
    <property type="entry name" value="FAD DEPENDENT OXIDOREDUCTASE DOMAIN-CONTAINING PROTEIN"/>
    <property type="match status" value="1"/>
</dbReference>
<accession>A0A344LUE9</accession>
<dbReference type="PANTHER" id="PTHR46972">
    <property type="entry name" value="MONOOXYGENASE ASQM-RELATED"/>
    <property type="match status" value="1"/>
</dbReference>
<feature type="binding site" evidence="5">
    <location>
        <position position="316"/>
    </location>
    <ligand>
        <name>FAD</name>
        <dbReference type="ChEBI" id="CHEBI:57692"/>
    </ligand>
</feature>
<evidence type="ECO:0000259" key="6">
    <source>
        <dbReference type="Pfam" id="PF01494"/>
    </source>
</evidence>
<evidence type="ECO:0000256" key="1">
    <source>
        <dbReference type="ARBA" id="ARBA00022630"/>
    </source>
</evidence>
<dbReference type="EC" id="1.14.13.-" evidence="5"/>
<keyword evidence="2 5" id="KW-0274">FAD</keyword>
<dbReference type="Gene3D" id="3.50.50.60">
    <property type="entry name" value="FAD/NAD(P)-binding domain"/>
    <property type="match status" value="1"/>
</dbReference>
<gene>
    <name evidence="7" type="ORF">HYN86_13430</name>
</gene>
<dbReference type="GO" id="GO:0046677">
    <property type="term" value="P:response to antibiotic"/>
    <property type="evidence" value="ECO:0007669"/>
    <property type="project" value="InterPro"/>
</dbReference>
<dbReference type="SUPFAM" id="SSF51905">
    <property type="entry name" value="FAD/NAD(P)-binding domain"/>
    <property type="match status" value="1"/>
</dbReference>
<keyword evidence="5" id="KW-0547">Nucleotide-binding</keyword>
<comment type="subcellular location">
    <subcellularLocation>
        <location evidence="5">Cytoplasm</location>
    </subcellularLocation>
</comment>
<dbReference type="EMBL" id="CP030261">
    <property type="protein sequence ID" value="AXB57541.1"/>
    <property type="molecule type" value="Genomic_DNA"/>
</dbReference>
<dbReference type="InterPro" id="IPR043683">
    <property type="entry name" value="TetX_monooxygenase"/>
</dbReference>
<dbReference type="OrthoDB" id="9782160at2"/>
<dbReference type="PRINTS" id="PR00420">
    <property type="entry name" value="RNGMNOXGNASE"/>
</dbReference>
<comment type="subunit">
    <text evidence="5">Monomer.</text>
</comment>
<evidence type="ECO:0000313" key="8">
    <source>
        <dbReference type="Proteomes" id="UP000251561"/>
    </source>
</evidence>
<comment type="cofactor">
    <cofactor evidence="5">
        <name>FAD</name>
        <dbReference type="ChEBI" id="CHEBI:57692"/>
    </cofactor>
</comment>
<evidence type="ECO:0000256" key="3">
    <source>
        <dbReference type="ARBA" id="ARBA00023002"/>
    </source>
</evidence>
<comment type="similarity">
    <text evidence="5">Belongs to the aromatic-ring hydroxylase family. TetX subfamily.</text>
</comment>
<keyword evidence="4 5" id="KW-0503">Monooxygenase</keyword>
<feature type="binding site" evidence="5">
    <location>
        <position position="123"/>
    </location>
    <ligand>
        <name>FAD</name>
        <dbReference type="ChEBI" id="CHEBI:57692"/>
    </ligand>
</feature>
<organism evidence="7 8">
    <name type="scientific">Flavobacterium fluviale</name>
    <dbReference type="NCBI Taxonomy" id="2249356"/>
    <lineage>
        <taxon>Bacteria</taxon>
        <taxon>Pseudomonadati</taxon>
        <taxon>Bacteroidota</taxon>
        <taxon>Flavobacteriia</taxon>
        <taxon>Flavobacteriales</taxon>
        <taxon>Flavobacteriaceae</taxon>
        <taxon>Flavobacterium</taxon>
    </lineage>
</organism>
<dbReference type="GO" id="GO:0005737">
    <property type="term" value="C:cytoplasm"/>
    <property type="evidence" value="ECO:0007669"/>
    <property type="project" value="UniProtKB-SubCell"/>
</dbReference>
<keyword evidence="5" id="KW-0963">Cytoplasm</keyword>
<feature type="binding site" evidence="5">
    <location>
        <position position="50"/>
    </location>
    <ligand>
        <name>FAD</name>
        <dbReference type="ChEBI" id="CHEBI:57692"/>
    </ligand>
</feature>
<keyword evidence="5" id="KW-0521">NADP</keyword>
<evidence type="ECO:0000256" key="2">
    <source>
        <dbReference type="ARBA" id="ARBA00022827"/>
    </source>
</evidence>
<protein>
    <recommendedName>
        <fullName evidence="5">Flavin-dependent monooxygenase</fullName>
    </recommendedName>
    <alternativeName>
        <fullName evidence="5">TetX monooxygenase</fullName>
        <shortName evidence="5">TetX</shortName>
        <ecNumber evidence="5">1.14.13.-</ecNumber>
    </alternativeName>
</protein>
<comment type="catalytic activity">
    <reaction evidence="5">
        <text>a tetracycline + NADPH + O2 + H(+) = an 11a-hydroxytetracycline + NADP(+) + H2O</text>
        <dbReference type="Rhea" id="RHEA:61444"/>
        <dbReference type="ChEBI" id="CHEBI:15377"/>
        <dbReference type="ChEBI" id="CHEBI:15378"/>
        <dbReference type="ChEBI" id="CHEBI:15379"/>
        <dbReference type="ChEBI" id="CHEBI:57783"/>
        <dbReference type="ChEBI" id="CHEBI:58349"/>
        <dbReference type="ChEBI" id="CHEBI:144644"/>
        <dbReference type="ChEBI" id="CHEBI:144645"/>
    </reaction>
</comment>
<reference evidence="7 8" key="1">
    <citation type="submission" date="2018-06" db="EMBL/GenBank/DDBJ databases">
        <title>Genome sequencing of Flavobacterium.</title>
        <authorList>
            <person name="Baek M.-G."/>
            <person name="Yi H."/>
        </authorList>
    </citation>
    <scope>NUCLEOTIDE SEQUENCE [LARGE SCALE GENOMIC DNA]</scope>
    <source>
        <strain evidence="7 8">HYN0086</strain>
    </source>
</reference>
<comment type="function">
    <text evidence="5">An FAD-requiring monooxygenase active on some tetracycline antibiotic derivatives, which leads to their inactivation. Hydroxylates carbon 11a of tetracycline and some analogs.</text>
</comment>
<sequence>MLLQNKKVAIVGGGMGGLILARLLQMKNININVYERDLNAEVRVQGSPLDLHEDSGLEAMKRADLLNEFYANIRPNASKARILDKDFNLHFDEHQIKETASALMSDEKNSLQDISKPRPEIDRSVLRSILLNSLQPETISWDSQFIAMEKENEGWRMHFKNGKTIYADLVIAADGANSKIRPYLSSEKPIYSGITMIEGTIYNGKGNASNLFEFSKGGKVLALGNEQTIMYGTKGDGSLMFLLSSKLPENWITESDLNFKDNQKIFEWFKEVYKEWSPKWHELFKSNELYFIPRPQYYFPVNQTWETQASLTMIGDAAHRMPPFAGKGANLAMLDAVELADFLTNDHVTEIKTAILNFEKRMLDRAAKALNDTLNNGEQIHSKNALQHLVSIFERTNQTIIITPKSKV</sequence>
<keyword evidence="3 5" id="KW-0560">Oxidoreductase</keyword>
<dbReference type="GO" id="GO:0004497">
    <property type="term" value="F:monooxygenase activity"/>
    <property type="evidence" value="ECO:0007669"/>
    <property type="project" value="UniProtKB-UniRule"/>
</dbReference>
<evidence type="ECO:0000256" key="5">
    <source>
        <dbReference type="HAMAP-Rule" id="MF_00845"/>
    </source>
</evidence>
<dbReference type="GO" id="GO:0071949">
    <property type="term" value="F:FAD binding"/>
    <property type="evidence" value="ECO:0007669"/>
    <property type="project" value="InterPro"/>
</dbReference>
<dbReference type="AlphaFoldDB" id="A0A344LUE9"/>
<dbReference type="RefSeq" id="WP_113678490.1">
    <property type="nucleotide sequence ID" value="NZ_CP030261.1"/>
</dbReference>
<feature type="domain" description="FAD-binding" evidence="6">
    <location>
        <begin position="7"/>
        <end position="344"/>
    </location>
</feature>
<dbReference type="InterPro" id="IPR036188">
    <property type="entry name" value="FAD/NAD-bd_sf"/>
</dbReference>
<dbReference type="Proteomes" id="UP000251561">
    <property type="component" value="Chromosome"/>
</dbReference>
<evidence type="ECO:0000256" key="4">
    <source>
        <dbReference type="ARBA" id="ARBA00023033"/>
    </source>
</evidence>
<evidence type="ECO:0000313" key="7">
    <source>
        <dbReference type="EMBL" id="AXB57541.1"/>
    </source>
</evidence>
<proteinExistence type="inferred from homology"/>
<name>A0A344LUE9_9FLAO</name>